<sequence>MVFHSTIQKPCELNDQLPLSHMIIQKCREHGDRVAMIDGTASSPNAPFSSLTFSQMANLMITIGNNLVDDYQVEKGQVLALLLPNMPLFPCIFHGVGYIGGICTTLNPLYSVEEMQSQLQDSNAIMMVTVQPLLEKALKSVEGTGVKKIFVLGLSSEQQSMKEDVGCQVLDAKLLLKTPKSTEMIYDRKIVPKEDLVVLPYSSGTTGLCKGVCLTHYNLVSNILQIGVELEPLTTNDVIIAVLPFFHIYGLTVLCNKALYEGAKAVTMAKFDLETFLKLIQEHKITRVHLAPPIILALAKHPIVDKYDLSSLKVILSGAAPLSGDVAKLVRERLKLVVKQGYGLTESSPVLSVCGDTPERIKDGSAGLLLNHTTLKIVDTETGEEITEYGKPGELCFGGPQIMKGYLNNDEATNNTLKDGYLHTGDIGYIDQEGFIFIVDRLKELIKYNGHQVPPCELEGVLCKHPKILDAAVIGVPNEETGELPKAFVVLRPNESMTEEEVMHYVAEHVSPVRKVRLVEFVAEIPKSISGKILRRILKARELEKLKQ</sequence>
<accession>A0AA88GVL7</accession>
<dbReference type="FunFam" id="3.40.50.12780:FF:000003">
    <property type="entry name" value="Long-chain-fatty-acid--CoA ligase FadD"/>
    <property type="match status" value="1"/>
</dbReference>
<dbReference type="Pfam" id="PF13193">
    <property type="entry name" value="AMP-binding_C"/>
    <property type="match status" value="1"/>
</dbReference>
<evidence type="ECO:0000313" key="8">
    <source>
        <dbReference type="Proteomes" id="UP000816034"/>
    </source>
</evidence>
<comment type="similarity">
    <text evidence="1">Belongs to the ATP-dependent AMP-binding enzyme family.</text>
</comment>
<keyword evidence="4" id="KW-0067">ATP-binding</keyword>
<dbReference type="PANTHER" id="PTHR24096">
    <property type="entry name" value="LONG-CHAIN-FATTY-ACID--COA LIGASE"/>
    <property type="match status" value="1"/>
</dbReference>
<gene>
    <name evidence="7" type="ORF">C9374_002173</name>
</gene>
<evidence type="ECO:0000259" key="5">
    <source>
        <dbReference type="Pfam" id="PF00501"/>
    </source>
</evidence>
<evidence type="ECO:0000256" key="1">
    <source>
        <dbReference type="ARBA" id="ARBA00006432"/>
    </source>
</evidence>
<evidence type="ECO:0000259" key="6">
    <source>
        <dbReference type="Pfam" id="PF13193"/>
    </source>
</evidence>
<dbReference type="Proteomes" id="UP000816034">
    <property type="component" value="Unassembled WGS sequence"/>
</dbReference>
<reference evidence="7 8" key="1">
    <citation type="journal article" date="2018" name="BMC Genomics">
        <title>The genome of Naegleria lovaniensis, the basis for a comparative approach to unravel pathogenicity factors of the human pathogenic amoeba N. fowleri.</title>
        <authorList>
            <person name="Liechti N."/>
            <person name="Schurch N."/>
            <person name="Bruggmann R."/>
            <person name="Wittwer M."/>
        </authorList>
    </citation>
    <scope>NUCLEOTIDE SEQUENCE [LARGE SCALE GENOMIC DNA]</scope>
    <source>
        <strain evidence="7 8">ATCC 30569</strain>
    </source>
</reference>
<dbReference type="FunFam" id="3.30.300.30:FF:000007">
    <property type="entry name" value="4-coumarate--CoA ligase 2"/>
    <property type="match status" value="1"/>
</dbReference>
<dbReference type="InterPro" id="IPR025110">
    <property type="entry name" value="AMP-bd_C"/>
</dbReference>
<comment type="caution">
    <text evidence="7">The sequence shown here is derived from an EMBL/GenBank/DDBJ whole genome shotgun (WGS) entry which is preliminary data.</text>
</comment>
<keyword evidence="3" id="KW-0547">Nucleotide-binding</keyword>
<dbReference type="SUPFAM" id="SSF56801">
    <property type="entry name" value="Acetyl-CoA synthetase-like"/>
    <property type="match status" value="1"/>
</dbReference>
<dbReference type="InterPro" id="IPR000873">
    <property type="entry name" value="AMP-dep_synth/lig_dom"/>
</dbReference>
<dbReference type="GO" id="GO:0016405">
    <property type="term" value="F:CoA-ligase activity"/>
    <property type="evidence" value="ECO:0007669"/>
    <property type="project" value="TreeGrafter"/>
</dbReference>
<dbReference type="EMBL" id="PYSW02000014">
    <property type="protein sequence ID" value="KAG2387138.1"/>
    <property type="molecule type" value="Genomic_DNA"/>
</dbReference>
<keyword evidence="2" id="KW-0436">Ligase</keyword>
<dbReference type="Gene3D" id="3.40.50.12780">
    <property type="entry name" value="N-terminal domain of ligase-like"/>
    <property type="match status" value="1"/>
</dbReference>
<dbReference type="InterPro" id="IPR042099">
    <property type="entry name" value="ANL_N_sf"/>
</dbReference>
<dbReference type="InterPro" id="IPR045851">
    <property type="entry name" value="AMP-bd_C_sf"/>
</dbReference>
<dbReference type="PANTHER" id="PTHR24096:SF149">
    <property type="entry name" value="AMP-BINDING DOMAIN-CONTAINING PROTEIN-RELATED"/>
    <property type="match status" value="1"/>
</dbReference>
<dbReference type="Pfam" id="PF00501">
    <property type="entry name" value="AMP-binding"/>
    <property type="match status" value="1"/>
</dbReference>
<evidence type="ECO:0000256" key="2">
    <source>
        <dbReference type="ARBA" id="ARBA00022598"/>
    </source>
</evidence>
<dbReference type="GO" id="GO:0005524">
    <property type="term" value="F:ATP binding"/>
    <property type="evidence" value="ECO:0007669"/>
    <property type="project" value="UniProtKB-KW"/>
</dbReference>
<dbReference type="Gene3D" id="3.30.300.30">
    <property type="match status" value="1"/>
</dbReference>
<name>A0AA88GVL7_NAELO</name>
<protein>
    <recommendedName>
        <fullName evidence="9">4-coumarate--CoA ligase</fullName>
    </recommendedName>
</protein>
<feature type="domain" description="AMP-dependent synthetase/ligase" evidence="5">
    <location>
        <begin position="26"/>
        <end position="407"/>
    </location>
</feature>
<feature type="domain" description="AMP-binding enzyme C-terminal" evidence="6">
    <location>
        <begin position="457"/>
        <end position="532"/>
    </location>
</feature>
<organism evidence="7 8">
    <name type="scientific">Naegleria lovaniensis</name>
    <name type="common">Amoeba</name>
    <dbReference type="NCBI Taxonomy" id="51637"/>
    <lineage>
        <taxon>Eukaryota</taxon>
        <taxon>Discoba</taxon>
        <taxon>Heterolobosea</taxon>
        <taxon>Tetramitia</taxon>
        <taxon>Eutetramitia</taxon>
        <taxon>Vahlkampfiidae</taxon>
        <taxon>Naegleria</taxon>
    </lineage>
</organism>
<dbReference type="RefSeq" id="XP_044551130.1">
    <property type="nucleotide sequence ID" value="XM_044691562.1"/>
</dbReference>
<keyword evidence="8" id="KW-1185">Reference proteome</keyword>
<dbReference type="GeneID" id="68094629"/>
<proteinExistence type="inferred from homology"/>
<dbReference type="AlphaFoldDB" id="A0AA88GVL7"/>
<evidence type="ECO:0000256" key="3">
    <source>
        <dbReference type="ARBA" id="ARBA00022741"/>
    </source>
</evidence>
<evidence type="ECO:0000313" key="7">
    <source>
        <dbReference type="EMBL" id="KAG2387138.1"/>
    </source>
</evidence>
<evidence type="ECO:0008006" key="9">
    <source>
        <dbReference type="Google" id="ProtNLM"/>
    </source>
</evidence>
<evidence type="ECO:0000256" key="4">
    <source>
        <dbReference type="ARBA" id="ARBA00022840"/>
    </source>
</evidence>